<proteinExistence type="predicted"/>
<dbReference type="EMBL" id="KN817549">
    <property type="protein sequence ID" value="KJA22500.1"/>
    <property type="molecule type" value="Genomic_DNA"/>
</dbReference>
<protein>
    <submittedName>
        <fullName evidence="2">Uncharacterized protein</fullName>
    </submittedName>
</protein>
<keyword evidence="1" id="KW-0812">Transmembrane</keyword>
<keyword evidence="1" id="KW-1133">Transmembrane helix</keyword>
<organism evidence="2 3">
    <name type="scientific">Hypholoma sublateritium (strain FD-334 SS-4)</name>
    <dbReference type="NCBI Taxonomy" id="945553"/>
    <lineage>
        <taxon>Eukaryota</taxon>
        <taxon>Fungi</taxon>
        <taxon>Dikarya</taxon>
        <taxon>Basidiomycota</taxon>
        <taxon>Agaricomycotina</taxon>
        <taxon>Agaricomycetes</taxon>
        <taxon>Agaricomycetidae</taxon>
        <taxon>Agaricales</taxon>
        <taxon>Agaricineae</taxon>
        <taxon>Strophariaceae</taxon>
        <taxon>Hypholoma</taxon>
    </lineage>
</organism>
<dbReference type="Proteomes" id="UP000054270">
    <property type="component" value="Unassembled WGS sequence"/>
</dbReference>
<feature type="transmembrane region" description="Helical" evidence="1">
    <location>
        <begin position="6"/>
        <end position="24"/>
    </location>
</feature>
<dbReference type="AlphaFoldDB" id="A0A0D2PRN9"/>
<keyword evidence="1" id="KW-0472">Membrane</keyword>
<reference evidence="3" key="1">
    <citation type="submission" date="2014-04" db="EMBL/GenBank/DDBJ databases">
        <title>Evolutionary Origins and Diversification of the Mycorrhizal Mutualists.</title>
        <authorList>
            <consortium name="DOE Joint Genome Institute"/>
            <consortium name="Mycorrhizal Genomics Consortium"/>
            <person name="Kohler A."/>
            <person name="Kuo A."/>
            <person name="Nagy L.G."/>
            <person name="Floudas D."/>
            <person name="Copeland A."/>
            <person name="Barry K.W."/>
            <person name="Cichocki N."/>
            <person name="Veneault-Fourrey C."/>
            <person name="LaButti K."/>
            <person name="Lindquist E.A."/>
            <person name="Lipzen A."/>
            <person name="Lundell T."/>
            <person name="Morin E."/>
            <person name="Murat C."/>
            <person name="Riley R."/>
            <person name="Ohm R."/>
            <person name="Sun H."/>
            <person name="Tunlid A."/>
            <person name="Henrissat B."/>
            <person name="Grigoriev I.V."/>
            <person name="Hibbett D.S."/>
            <person name="Martin F."/>
        </authorList>
    </citation>
    <scope>NUCLEOTIDE SEQUENCE [LARGE SCALE GENOMIC DNA]</scope>
    <source>
        <strain evidence="3">FD-334 SS-4</strain>
    </source>
</reference>
<evidence type="ECO:0000313" key="2">
    <source>
        <dbReference type="EMBL" id="KJA22500.1"/>
    </source>
</evidence>
<keyword evidence="3" id="KW-1185">Reference proteome</keyword>
<accession>A0A0D2PRN9</accession>
<evidence type="ECO:0000256" key="1">
    <source>
        <dbReference type="SAM" id="Phobius"/>
    </source>
</evidence>
<name>A0A0D2PRN9_HYPSF</name>
<evidence type="ECO:0000313" key="3">
    <source>
        <dbReference type="Proteomes" id="UP000054270"/>
    </source>
</evidence>
<sequence length="114" mass="12457">MTNALNYALLFGVLSCSYFALLNYTPASTSSCRPSTEDFLASPRSVSGRRGRPRFAIVHVSGAYADLAGWEHAPRKLKKHTRRTGGPPRAFVHSKLTAIVRAAEGRQMRANLPA</sequence>
<gene>
    <name evidence="2" type="ORF">HYPSUDRAFT_202081</name>
</gene>